<reference evidence="2 3" key="1">
    <citation type="journal article" date="2004" name="Science">
        <title>The genome of the diatom Thalassiosira pseudonana: ecology, evolution, and metabolism.</title>
        <authorList>
            <person name="Armbrust E.V."/>
            <person name="Berges J.A."/>
            <person name="Bowler C."/>
            <person name="Green B.R."/>
            <person name="Martinez D."/>
            <person name="Putnam N.H."/>
            <person name="Zhou S."/>
            <person name="Allen A.E."/>
            <person name="Apt K.E."/>
            <person name="Bechner M."/>
            <person name="Brzezinski M.A."/>
            <person name="Chaal B.K."/>
            <person name="Chiovitti A."/>
            <person name="Davis A.K."/>
            <person name="Demarest M.S."/>
            <person name="Detter J.C."/>
            <person name="Glavina T."/>
            <person name="Goodstein D."/>
            <person name="Hadi M.Z."/>
            <person name="Hellsten U."/>
            <person name="Hildebrand M."/>
            <person name="Jenkins B.D."/>
            <person name="Jurka J."/>
            <person name="Kapitonov V.V."/>
            <person name="Kroger N."/>
            <person name="Lau W.W."/>
            <person name="Lane T.W."/>
            <person name="Larimer F.W."/>
            <person name="Lippmeier J.C."/>
            <person name="Lucas S."/>
            <person name="Medina M."/>
            <person name="Montsant A."/>
            <person name="Obornik M."/>
            <person name="Parker M.S."/>
            <person name="Palenik B."/>
            <person name="Pazour G.J."/>
            <person name="Richardson P.M."/>
            <person name="Rynearson T.A."/>
            <person name="Saito M.A."/>
            <person name="Schwartz D.C."/>
            <person name="Thamatrakoln K."/>
            <person name="Valentin K."/>
            <person name="Vardi A."/>
            <person name="Wilkerson F.P."/>
            <person name="Rokhsar D.S."/>
        </authorList>
    </citation>
    <scope>NUCLEOTIDE SEQUENCE [LARGE SCALE GENOMIC DNA]</scope>
    <source>
        <strain evidence="2 3">CCMP1335</strain>
    </source>
</reference>
<dbReference type="EMBL" id="CP001160">
    <property type="protein sequence ID" value="ACI64425.1"/>
    <property type="molecule type" value="Genomic_DNA"/>
</dbReference>
<dbReference type="PaxDb" id="35128-Thaps6714"/>
<dbReference type="GeneID" id="7448861"/>
<dbReference type="Pfam" id="PF20710">
    <property type="entry name" value="DUF6824"/>
    <property type="match status" value="1"/>
</dbReference>
<feature type="domain" description="DUF6824" evidence="1">
    <location>
        <begin position="216"/>
        <end position="281"/>
    </location>
</feature>
<organism evidence="2 3">
    <name type="scientific">Thalassiosira pseudonana</name>
    <name type="common">Marine diatom</name>
    <name type="synonym">Cyclotella nana</name>
    <dbReference type="NCBI Taxonomy" id="35128"/>
    <lineage>
        <taxon>Eukaryota</taxon>
        <taxon>Sar</taxon>
        <taxon>Stramenopiles</taxon>
        <taxon>Ochrophyta</taxon>
        <taxon>Bacillariophyta</taxon>
        <taxon>Coscinodiscophyceae</taxon>
        <taxon>Thalassiosirophycidae</taxon>
        <taxon>Thalassiosirales</taxon>
        <taxon>Thalassiosiraceae</taxon>
        <taxon>Thalassiosira</taxon>
    </lineage>
</organism>
<dbReference type="OMA" id="CEATSHI"/>
<dbReference type="KEGG" id="tps:THAPS_6714"/>
<dbReference type="Proteomes" id="UP000001449">
    <property type="component" value="Chromosome 7"/>
</dbReference>
<accession>B5YPA7</accession>
<dbReference type="InterPro" id="IPR049227">
    <property type="entry name" value="DUF6824"/>
</dbReference>
<dbReference type="AlphaFoldDB" id="B5YPA7"/>
<protein>
    <recommendedName>
        <fullName evidence="1">DUF6824 domain-containing protein</fullName>
    </recommendedName>
</protein>
<dbReference type="HOGENOM" id="CLU_775004_0_0_1"/>
<proteinExistence type="predicted"/>
<gene>
    <name evidence="2" type="ORF">THAPS_6714</name>
</gene>
<keyword evidence="3" id="KW-1185">Reference proteome</keyword>
<dbReference type="InParanoid" id="B5YPA7"/>
<name>B5YPA7_THAPS</name>
<dbReference type="RefSeq" id="XP_002295708.1">
    <property type="nucleotide sequence ID" value="XM_002295672.1"/>
</dbReference>
<evidence type="ECO:0000313" key="2">
    <source>
        <dbReference type="EMBL" id="ACI64425.1"/>
    </source>
</evidence>
<evidence type="ECO:0000259" key="1">
    <source>
        <dbReference type="Pfam" id="PF20710"/>
    </source>
</evidence>
<dbReference type="eggNOG" id="ENOG502R9FX">
    <property type="taxonomic scope" value="Eukaryota"/>
</dbReference>
<reference evidence="2 3" key="2">
    <citation type="journal article" date="2008" name="Nature">
        <title>The Phaeodactylum genome reveals the evolutionary history of diatom genomes.</title>
        <authorList>
            <person name="Bowler C."/>
            <person name="Allen A.E."/>
            <person name="Badger J.H."/>
            <person name="Grimwood J."/>
            <person name="Jabbari K."/>
            <person name="Kuo A."/>
            <person name="Maheswari U."/>
            <person name="Martens C."/>
            <person name="Maumus F."/>
            <person name="Otillar R.P."/>
            <person name="Rayko E."/>
            <person name="Salamov A."/>
            <person name="Vandepoele K."/>
            <person name="Beszteri B."/>
            <person name="Gruber A."/>
            <person name="Heijde M."/>
            <person name="Katinka M."/>
            <person name="Mock T."/>
            <person name="Valentin K."/>
            <person name="Verret F."/>
            <person name="Berges J.A."/>
            <person name="Brownlee C."/>
            <person name="Cadoret J.P."/>
            <person name="Chiovitti A."/>
            <person name="Choi C.J."/>
            <person name="Coesel S."/>
            <person name="De Martino A."/>
            <person name="Detter J.C."/>
            <person name="Durkin C."/>
            <person name="Falciatore A."/>
            <person name="Fournet J."/>
            <person name="Haruta M."/>
            <person name="Huysman M.J."/>
            <person name="Jenkins B.D."/>
            <person name="Jiroutova K."/>
            <person name="Jorgensen R.E."/>
            <person name="Joubert Y."/>
            <person name="Kaplan A."/>
            <person name="Kroger N."/>
            <person name="Kroth P.G."/>
            <person name="La Roche J."/>
            <person name="Lindquist E."/>
            <person name="Lommer M."/>
            <person name="Martin-Jezequel V."/>
            <person name="Lopez P.J."/>
            <person name="Lucas S."/>
            <person name="Mangogna M."/>
            <person name="McGinnis K."/>
            <person name="Medlin L.K."/>
            <person name="Montsant A."/>
            <person name="Oudot-Le Secq M.P."/>
            <person name="Napoli C."/>
            <person name="Obornik M."/>
            <person name="Parker M.S."/>
            <person name="Petit J.L."/>
            <person name="Porcel B.M."/>
            <person name="Poulsen N."/>
            <person name="Robison M."/>
            <person name="Rychlewski L."/>
            <person name="Rynearson T.A."/>
            <person name="Schmutz J."/>
            <person name="Shapiro H."/>
            <person name="Siaut M."/>
            <person name="Stanley M."/>
            <person name="Sussman M.R."/>
            <person name="Taylor A.R."/>
            <person name="Vardi A."/>
            <person name="von Dassow P."/>
            <person name="Vyverman W."/>
            <person name="Willis A."/>
            <person name="Wyrwicz L.S."/>
            <person name="Rokhsar D.S."/>
            <person name="Weissenbach J."/>
            <person name="Armbrust E.V."/>
            <person name="Green B.R."/>
            <person name="Van de Peer Y."/>
            <person name="Grigoriev I.V."/>
        </authorList>
    </citation>
    <scope>NUCLEOTIDE SEQUENCE [LARGE SCALE GENOMIC DNA]</scope>
    <source>
        <strain evidence="2 3">CCMP1335</strain>
    </source>
</reference>
<sequence length="358" mass="40439">MIHIIPSDFNNNMFTSSNHNLSNNDWTTMCSKLEDMNESESIQDTKPRSKPIQLSNYDVLFSPGPSEHHVGNERFKVMLSLYRYRYLQANAVGDDLECLSIAQEIMETITSKCYPRGSFYEIGDDGFYRKLELGLSTVNLIRCALKKAFAPQAQCHGHHNYDEERMPKGVCRRIAGAEGFELLYEAANEMSEDLVSSPNKFDVICEATSHISVQQDGHVGNNRLKIMFDIRMEAYKIADSGGKLKIAREVVSSILDDVSARFLRLDTQSGMYKPLTRESAILYVQNSFEHDYTAVGEKETIRAEAIKNLLARKHKRSVLHRIESRKVCLDLVKPSMSPPSVALTALQRQPKSFASNAA</sequence>
<evidence type="ECO:0000313" key="3">
    <source>
        <dbReference type="Proteomes" id="UP000001449"/>
    </source>
</evidence>